<evidence type="ECO:0000313" key="3">
    <source>
        <dbReference type="EMBL" id="KAE8257567.1"/>
    </source>
</evidence>
<feature type="signal peptide" evidence="2">
    <location>
        <begin position="1"/>
        <end position="21"/>
    </location>
</feature>
<dbReference type="InterPro" id="IPR035810">
    <property type="entry name" value="PEBP_euk"/>
</dbReference>
<evidence type="ECO:0000256" key="1">
    <source>
        <dbReference type="SAM" id="MobiDB-lite"/>
    </source>
</evidence>
<gene>
    <name evidence="3" type="ORF">A4X13_0g2276</name>
</gene>
<keyword evidence="4" id="KW-1185">Reference proteome</keyword>
<keyword evidence="2" id="KW-0732">Signal</keyword>
<organism evidence="3 4">
    <name type="scientific">Tilletia indica</name>
    <dbReference type="NCBI Taxonomy" id="43049"/>
    <lineage>
        <taxon>Eukaryota</taxon>
        <taxon>Fungi</taxon>
        <taxon>Dikarya</taxon>
        <taxon>Basidiomycota</taxon>
        <taxon>Ustilaginomycotina</taxon>
        <taxon>Exobasidiomycetes</taxon>
        <taxon>Tilletiales</taxon>
        <taxon>Tilletiaceae</taxon>
        <taxon>Tilletia</taxon>
    </lineage>
</organism>
<dbReference type="PANTHER" id="PTHR11362">
    <property type="entry name" value="PHOSPHATIDYLETHANOLAMINE-BINDING PROTEIN"/>
    <property type="match status" value="1"/>
</dbReference>
<dbReference type="InterPro" id="IPR036610">
    <property type="entry name" value="PEBP-like_sf"/>
</dbReference>
<dbReference type="Proteomes" id="UP000077521">
    <property type="component" value="Unassembled WGS sequence"/>
</dbReference>
<dbReference type="AlphaFoldDB" id="A0A177THM9"/>
<feature type="region of interest" description="Disordered" evidence="1">
    <location>
        <begin position="249"/>
        <end position="269"/>
    </location>
</feature>
<dbReference type="Pfam" id="PF01161">
    <property type="entry name" value="PBP"/>
    <property type="match status" value="1"/>
</dbReference>
<proteinExistence type="predicted"/>
<evidence type="ECO:0000256" key="2">
    <source>
        <dbReference type="SAM" id="SignalP"/>
    </source>
</evidence>
<dbReference type="Gene3D" id="3.90.280.10">
    <property type="entry name" value="PEBP-like"/>
    <property type="match status" value="1"/>
</dbReference>
<feature type="chain" id="PRO_5044292191" evidence="2">
    <location>
        <begin position="22"/>
        <end position="298"/>
    </location>
</feature>
<dbReference type="InterPro" id="IPR008914">
    <property type="entry name" value="PEBP"/>
</dbReference>
<sequence length="298" mass="30116">MRSFATLAASVLLAFAASTRAAFDADVESTAQAVADAIVSFQAQNLTPDPVPADVFQPIAALTVTYPQAGIVGVGQRAPKNQVQDQPTYSLNITSGEAANFRSKLFTVIVADPGAPSSNYNGLVVRHCLGNNFTIGSDGVLKNTTALVTSYMGPAPPAGSGPHRYMHLVLAQPSGFRAPADLSQPNTPLVTDWNLSDYFKEANLGPIVAASFMIVQEGQTTASTVTTAAEPNTASISATAAQLETKFSSGASSTAAPTGTNTAGGSGGNSGAAVSSVHIGVLGVSVGAIFAGAASLLL</sequence>
<accession>A0A177THM9</accession>
<dbReference type="CDD" id="cd00866">
    <property type="entry name" value="PEBP_euk"/>
    <property type="match status" value="1"/>
</dbReference>
<comment type="caution">
    <text evidence="3">The sequence shown here is derived from an EMBL/GenBank/DDBJ whole genome shotgun (WGS) entry which is preliminary data.</text>
</comment>
<evidence type="ECO:0000313" key="4">
    <source>
        <dbReference type="Proteomes" id="UP000077521"/>
    </source>
</evidence>
<reference evidence="3" key="2">
    <citation type="journal article" date="2019" name="IMA Fungus">
        <title>Genome sequencing and comparison of five Tilletia species to identify candidate genes for the detection of regulated species infecting wheat.</title>
        <authorList>
            <person name="Nguyen H.D.T."/>
            <person name="Sultana T."/>
            <person name="Kesanakurti P."/>
            <person name="Hambleton S."/>
        </authorList>
    </citation>
    <scope>NUCLEOTIDE SEQUENCE</scope>
    <source>
        <strain evidence="3">DAOMC 236416</strain>
    </source>
</reference>
<protein>
    <submittedName>
        <fullName evidence="3">Uncharacterized protein</fullName>
    </submittedName>
</protein>
<dbReference type="SUPFAM" id="SSF49777">
    <property type="entry name" value="PEBP-like"/>
    <property type="match status" value="1"/>
</dbReference>
<dbReference type="PANTHER" id="PTHR11362:SF140">
    <property type="entry name" value="PEBP-LIKE PROTEIN"/>
    <property type="match status" value="1"/>
</dbReference>
<reference evidence="3" key="1">
    <citation type="submission" date="2016-04" db="EMBL/GenBank/DDBJ databases">
        <authorList>
            <person name="Nguyen H.D."/>
            <person name="Samba Siva P."/>
            <person name="Cullis J."/>
            <person name="Levesque C.A."/>
            <person name="Hambleton S."/>
        </authorList>
    </citation>
    <scope>NUCLEOTIDE SEQUENCE</scope>
    <source>
        <strain evidence="3">DAOMC 236416</strain>
    </source>
</reference>
<dbReference type="EMBL" id="LWDF02000105">
    <property type="protein sequence ID" value="KAE8257567.1"/>
    <property type="molecule type" value="Genomic_DNA"/>
</dbReference>
<feature type="compositionally biased region" description="Low complexity" evidence="1">
    <location>
        <begin position="249"/>
        <end position="261"/>
    </location>
</feature>
<name>A0A177THM9_9BASI</name>